<dbReference type="RefSeq" id="WP_058581885.1">
    <property type="nucleotide sequence ID" value="NZ_LOPU01000018.1"/>
</dbReference>
<dbReference type="Proteomes" id="UP000054387">
    <property type="component" value="Unassembled WGS sequence"/>
</dbReference>
<dbReference type="SUPFAM" id="SSF55331">
    <property type="entry name" value="Tautomerase/MIF"/>
    <property type="match status" value="1"/>
</dbReference>
<organism evidence="1 2">
    <name type="scientific">Haloprofundus marisrubri</name>
    <dbReference type="NCBI Taxonomy" id="1514971"/>
    <lineage>
        <taxon>Archaea</taxon>
        <taxon>Methanobacteriati</taxon>
        <taxon>Methanobacteriota</taxon>
        <taxon>Stenosarchaea group</taxon>
        <taxon>Halobacteria</taxon>
        <taxon>Halobacteriales</taxon>
        <taxon>Haloferacaceae</taxon>
        <taxon>Haloprofundus</taxon>
    </lineage>
</organism>
<dbReference type="Gene3D" id="3.30.429.10">
    <property type="entry name" value="Macrophage Migration Inhibitory Factor"/>
    <property type="match status" value="1"/>
</dbReference>
<evidence type="ECO:0000313" key="2">
    <source>
        <dbReference type="Proteomes" id="UP000054387"/>
    </source>
</evidence>
<evidence type="ECO:0000313" key="1">
    <source>
        <dbReference type="EMBL" id="KTG10338.1"/>
    </source>
</evidence>
<dbReference type="InterPro" id="IPR014347">
    <property type="entry name" value="Tautomerase/MIF_sf"/>
</dbReference>
<reference evidence="1 2" key="1">
    <citation type="submission" date="2015-12" db="EMBL/GenBank/DDBJ databases">
        <title>Haloprofundus marisrubri gen. nov., sp. nov., an extremely halophilic archaeon isolated from the Discovery deep brine-seawater interface in the Red Sea.</title>
        <authorList>
            <person name="Zhang G."/>
            <person name="Stingl U."/>
            <person name="Rashid M."/>
        </authorList>
    </citation>
    <scope>NUCLEOTIDE SEQUENCE [LARGE SCALE GENOMIC DNA]</scope>
    <source>
        <strain evidence="1 2">SB9</strain>
    </source>
</reference>
<comment type="caution">
    <text evidence="1">The sequence shown here is derived from an EMBL/GenBank/DDBJ whole genome shotgun (WGS) entry which is preliminary data.</text>
</comment>
<name>A0A0W1RBC2_9EURY</name>
<dbReference type="EMBL" id="LOPU01000018">
    <property type="protein sequence ID" value="KTG10338.1"/>
    <property type="molecule type" value="Genomic_DNA"/>
</dbReference>
<protein>
    <submittedName>
        <fullName evidence="1">Tautomerase</fullName>
    </submittedName>
</protein>
<gene>
    <name evidence="1" type="ORF">AUR64_12255</name>
</gene>
<proteinExistence type="predicted"/>
<keyword evidence="2" id="KW-1185">Reference proteome</keyword>
<accession>A0A0W1RBC2</accession>
<dbReference type="OrthoDB" id="210530at2157"/>
<dbReference type="AlphaFoldDB" id="A0A0W1RBC2"/>
<sequence>MPYLALDTTYAPTVDERRACTESLTELYTEKMETTAGHVAVAVRAHPQESMSLGRAVDGPIAVLNADVRRGRPFEQRRAFGLAVVDWLEAAWNFPRPNVKVVFTEHEGHDLMGADRVGGEWSPEEES</sequence>